<organism evidence="1 2">
    <name type="scientific">Mariniradius saccharolyticus AK6</name>
    <dbReference type="NCBI Taxonomy" id="1239962"/>
    <lineage>
        <taxon>Bacteria</taxon>
        <taxon>Pseudomonadati</taxon>
        <taxon>Bacteroidota</taxon>
        <taxon>Cytophagia</taxon>
        <taxon>Cytophagales</taxon>
        <taxon>Cyclobacteriaceae</taxon>
        <taxon>Mariniradius</taxon>
    </lineage>
</organism>
<protein>
    <submittedName>
        <fullName evidence="1">Uncharacterized protein</fullName>
    </submittedName>
</protein>
<gene>
    <name evidence="1" type="ORF">C943_00612</name>
</gene>
<evidence type="ECO:0000313" key="1">
    <source>
        <dbReference type="EMBL" id="EMS33334.1"/>
    </source>
</evidence>
<comment type="caution">
    <text evidence="1">The sequence shown here is derived from an EMBL/GenBank/DDBJ whole genome shotgun (WGS) entry which is preliminary data.</text>
</comment>
<keyword evidence="2" id="KW-1185">Reference proteome</keyword>
<dbReference type="EMBL" id="AMZY02000010">
    <property type="protein sequence ID" value="EMS33334.1"/>
    <property type="molecule type" value="Genomic_DNA"/>
</dbReference>
<dbReference type="STRING" id="1239962.C943_00612"/>
<dbReference type="InParanoid" id="M7XEN1"/>
<dbReference type="Proteomes" id="UP000010953">
    <property type="component" value="Unassembled WGS sequence"/>
</dbReference>
<sequence>MYERPLGISLKAILLHKVGRLKPEPRNEWMEFFFTEFSKIVSLQTKDSAESM</sequence>
<name>M7XEN1_9BACT</name>
<dbReference type="AlphaFoldDB" id="M7XEN1"/>
<accession>M7XEN1</accession>
<reference evidence="1" key="1">
    <citation type="submission" date="2013-01" db="EMBL/GenBank/DDBJ databases">
        <title>Genome assembly of Mariniradius saccharolyticus AK6.</title>
        <authorList>
            <person name="Vaidya B."/>
            <person name="Khatri I."/>
            <person name="Tanuku N.R.S."/>
            <person name="Subramanian S."/>
            <person name="Pinnaka A."/>
        </authorList>
    </citation>
    <scope>NUCLEOTIDE SEQUENCE [LARGE SCALE GENOMIC DNA]</scope>
    <source>
        <strain evidence="1">AK6</strain>
    </source>
</reference>
<evidence type="ECO:0000313" key="2">
    <source>
        <dbReference type="Proteomes" id="UP000010953"/>
    </source>
</evidence>
<proteinExistence type="predicted"/>